<dbReference type="OrthoDB" id="9812600at2"/>
<name>A0A369QB78_9BACT</name>
<feature type="domain" description="Methyltransferase FkbM" evidence="1">
    <location>
        <begin position="99"/>
        <end position="267"/>
    </location>
</feature>
<dbReference type="InterPro" id="IPR029063">
    <property type="entry name" value="SAM-dependent_MTases_sf"/>
</dbReference>
<gene>
    <name evidence="2" type="ORF">AHMF7616_00762</name>
</gene>
<accession>A0A369QB78</accession>
<sequence length="303" mass="34084">MILLSQLNQVEKIATSSKLSRLAANPYRYAVAIGFRKLFYPLQKKGLLVQAQTFWEEPFLVELPAGTDIYLTGGKADESEIRLARYLIKTLKPGDIFIDIGSHFGYFSRLALRILQGHGKIMAIEPSRKTFSLLQKNLAGYAAATALNCLIGAENTTKEFFEFPTTYSEYNTAFPEQFKEKDWYQKAVVQRYAVACKTLDSLVAEYNMSPTLIKIDTEGSELAVIQGAQQLLARNKTVALVMEHLSKARHNQPHVQATALLQTHGFRPFVIAPDGTLVSCDDVEQHLAKTNRDSDNIVYTYRH</sequence>
<evidence type="ECO:0000259" key="1">
    <source>
        <dbReference type="Pfam" id="PF05050"/>
    </source>
</evidence>
<comment type="caution">
    <text evidence="2">The sequence shown here is derived from an EMBL/GenBank/DDBJ whole genome shotgun (WGS) entry which is preliminary data.</text>
</comment>
<keyword evidence="3" id="KW-1185">Reference proteome</keyword>
<dbReference type="Proteomes" id="UP000253919">
    <property type="component" value="Unassembled WGS sequence"/>
</dbReference>
<dbReference type="PANTHER" id="PTHR34203">
    <property type="entry name" value="METHYLTRANSFERASE, FKBM FAMILY PROTEIN"/>
    <property type="match status" value="1"/>
</dbReference>
<protein>
    <recommendedName>
        <fullName evidence="1">Methyltransferase FkbM domain-containing protein</fullName>
    </recommendedName>
</protein>
<dbReference type="InterPro" id="IPR052514">
    <property type="entry name" value="SAM-dependent_MTase"/>
</dbReference>
<dbReference type="SUPFAM" id="SSF53335">
    <property type="entry name" value="S-adenosyl-L-methionine-dependent methyltransferases"/>
    <property type="match status" value="1"/>
</dbReference>
<dbReference type="Pfam" id="PF05050">
    <property type="entry name" value="Methyltransf_21"/>
    <property type="match status" value="1"/>
</dbReference>
<dbReference type="AlphaFoldDB" id="A0A369QB78"/>
<evidence type="ECO:0000313" key="3">
    <source>
        <dbReference type="Proteomes" id="UP000253919"/>
    </source>
</evidence>
<dbReference type="NCBIfam" id="TIGR01444">
    <property type="entry name" value="fkbM_fam"/>
    <property type="match status" value="1"/>
</dbReference>
<proteinExistence type="predicted"/>
<dbReference type="PANTHER" id="PTHR34203:SF15">
    <property type="entry name" value="SLL1173 PROTEIN"/>
    <property type="match status" value="1"/>
</dbReference>
<organism evidence="2 3">
    <name type="scientific">Adhaeribacter pallidiroseus</name>
    <dbReference type="NCBI Taxonomy" id="2072847"/>
    <lineage>
        <taxon>Bacteria</taxon>
        <taxon>Pseudomonadati</taxon>
        <taxon>Bacteroidota</taxon>
        <taxon>Cytophagia</taxon>
        <taxon>Cytophagales</taxon>
        <taxon>Hymenobacteraceae</taxon>
        <taxon>Adhaeribacter</taxon>
    </lineage>
</organism>
<dbReference type="Gene3D" id="3.40.50.150">
    <property type="entry name" value="Vaccinia Virus protein VP39"/>
    <property type="match status" value="1"/>
</dbReference>
<dbReference type="RefSeq" id="WP_115371645.1">
    <property type="nucleotide sequence ID" value="NZ_QASA01000001.1"/>
</dbReference>
<dbReference type="InterPro" id="IPR006342">
    <property type="entry name" value="FkbM_mtfrase"/>
</dbReference>
<reference evidence="2 3" key="1">
    <citation type="submission" date="2018-04" db="EMBL/GenBank/DDBJ databases">
        <title>Adhaeribacter sp. HMF7616 genome sequencing and assembly.</title>
        <authorList>
            <person name="Kang H."/>
            <person name="Kang J."/>
            <person name="Cha I."/>
            <person name="Kim H."/>
            <person name="Joh K."/>
        </authorList>
    </citation>
    <scope>NUCLEOTIDE SEQUENCE [LARGE SCALE GENOMIC DNA]</scope>
    <source>
        <strain evidence="2 3">HMF7616</strain>
    </source>
</reference>
<evidence type="ECO:0000313" key="2">
    <source>
        <dbReference type="EMBL" id="RDC62171.1"/>
    </source>
</evidence>
<dbReference type="EMBL" id="QASA01000001">
    <property type="protein sequence ID" value="RDC62171.1"/>
    <property type="molecule type" value="Genomic_DNA"/>
</dbReference>